<dbReference type="Pfam" id="PF01095">
    <property type="entry name" value="Pectinesterase"/>
    <property type="match status" value="1"/>
</dbReference>
<protein>
    <submittedName>
        <fullName evidence="9">Pectinesterase</fullName>
    </submittedName>
</protein>
<comment type="similarity">
    <text evidence="1">Belongs to the pectinesterase family.</text>
</comment>
<dbReference type="SUPFAM" id="SSF51126">
    <property type="entry name" value="Pectin lyase-like"/>
    <property type="match status" value="1"/>
</dbReference>
<comment type="caution">
    <text evidence="9">The sequence shown here is derived from an EMBL/GenBank/DDBJ whole genome shotgun (WGS) entry which is preliminary data.</text>
</comment>
<reference evidence="9 10" key="1">
    <citation type="submission" date="2019-09" db="EMBL/GenBank/DDBJ databases">
        <title>Distinct polysaccharide growth profiles of human intestinal Prevotella copri isolates.</title>
        <authorList>
            <person name="Fehlner-Peach H."/>
            <person name="Magnabosco C."/>
            <person name="Raghavan V."/>
            <person name="Scher J.U."/>
            <person name="Tett A."/>
            <person name="Cox L.M."/>
            <person name="Gottsegen C."/>
            <person name="Watters A."/>
            <person name="Wiltshire- Gordon J.D."/>
            <person name="Segata N."/>
            <person name="Bonneau R."/>
            <person name="Littman D.R."/>
        </authorList>
    </citation>
    <scope>NUCLEOTIDE SEQUENCE [LARGE SCALE GENOMIC DNA]</scope>
    <source>
        <strain evidence="10">iAQ1173</strain>
    </source>
</reference>
<keyword evidence="4" id="KW-0063">Aspartyl esterase</keyword>
<dbReference type="Pfam" id="PF18998">
    <property type="entry name" value="Flg_new_2"/>
    <property type="match status" value="2"/>
</dbReference>
<dbReference type="PANTHER" id="PTHR31321:SF57">
    <property type="entry name" value="PECTINESTERASE 53-RELATED"/>
    <property type="match status" value="1"/>
</dbReference>
<dbReference type="InterPro" id="IPR044060">
    <property type="entry name" value="Bacterial_rp_domain"/>
</dbReference>
<evidence type="ECO:0000256" key="1">
    <source>
        <dbReference type="ARBA" id="ARBA00008891"/>
    </source>
</evidence>
<dbReference type="InterPro" id="IPR032812">
    <property type="entry name" value="SbsA_Ig"/>
</dbReference>
<evidence type="ECO:0000256" key="3">
    <source>
        <dbReference type="ARBA" id="ARBA00022801"/>
    </source>
</evidence>
<evidence type="ECO:0000313" key="10">
    <source>
        <dbReference type="Proteomes" id="UP000384372"/>
    </source>
</evidence>
<evidence type="ECO:0000259" key="8">
    <source>
        <dbReference type="Pfam" id="PF18998"/>
    </source>
</evidence>
<name>A0A6A7WD86_9BACT</name>
<keyword evidence="3" id="KW-0378">Hydrolase</keyword>
<accession>A0A6A7WD86</accession>
<feature type="chain" id="PRO_5025620934" evidence="5">
    <location>
        <begin position="25"/>
        <end position="1077"/>
    </location>
</feature>
<dbReference type="Gene3D" id="2.160.20.10">
    <property type="entry name" value="Single-stranded right-handed beta-helix, Pectin lyase-like"/>
    <property type="match status" value="1"/>
</dbReference>
<feature type="domain" description="SbsA Ig-like" evidence="7">
    <location>
        <begin position="533"/>
        <end position="627"/>
    </location>
</feature>
<evidence type="ECO:0000256" key="2">
    <source>
        <dbReference type="ARBA" id="ARBA00022729"/>
    </source>
</evidence>
<dbReference type="PANTHER" id="PTHR31321">
    <property type="entry name" value="ACYL-COA THIOESTER HYDROLASE YBHC-RELATED"/>
    <property type="match status" value="1"/>
</dbReference>
<dbReference type="InterPro" id="IPR012334">
    <property type="entry name" value="Pectin_lyas_fold"/>
</dbReference>
<dbReference type="GO" id="GO:0009279">
    <property type="term" value="C:cell outer membrane"/>
    <property type="evidence" value="ECO:0007669"/>
    <property type="project" value="TreeGrafter"/>
</dbReference>
<proteinExistence type="inferred from homology"/>
<dbReference type="EMBL" id="VZAD01000077">
    <property type="protein sequence ID" value="MQP12402.1"/>
    <property type="molecule type" value="Genomic_DNA"/>
</dbReference>
<dbReference type="Proteomes" id="UP000384372">
    <property type="component" value="Unassembled WGS sequence"/>
</dbReference>
<dbReference type="OrthoDB" id="696979at2"/>
<keyword evidence="10" id="KW-1185">Reference proteome</keyword>
<feature type="domain" description="Pectinesterase catalytic" evidence="6">
    <location>
        <begin position="639"/>
        <end position="912"/>
    </location>
</feature>
<dbReference type="GO" id="GO:0042545">
    <property type="term" value="P:cell wall modification"/>
    <property type="evidence" value="ECO:0007669"/>
    <property type="project" value="InterPro"/>
</dbReference>
<feature type="signal peptide" evidence="5">
    <location>
        <begin position="1"/>
        <end position="24"/>
    </location>
</feature>
<keyword evidence="2 5" id="KW-0732">Signal</keyword>
<evidence type="ECO:0000313" key="9">
    <source>
        <dbReference type="EMBL" id="MQP12402.1"/>
    </source>
</evidence>
<dbReference type="RefSeq" id="WP_158464013.1">
    <property type="nucleotide sequence ID" value="NZ_VZAD01000077.1"/>
</dbReference>
<evidence type="ECO:0000259" key="7">
    <source>
        <dbReference type="Pfam" id="PF13205"/>
    </source>
</evidence>
<evidence type="ECO:0000259" key="6">
    <source>
        <dbReference type="Pfam" id="PF01095"/>
    </source>
</evidence>
<evidence type="ECO:0000256" key="4">
    <source>
        <dbReference type="ARBA" id="ARBA00023085"/>
    </source>
</evidence>
<dbReference type="InterPro" id="IPR000070">
    <property type="entry name" value="Pectinesterase_cat"/>
</dbReference>
<evidence type="ECO:0000256" key="5">
    <source>
        <dbReference type="SAM" id="SignalP"/>
    </source>
</evidence>
<feature type="domain" description="Bacterial repeat" evidence="8">
    <location>
        <begin position="298"/>
        <end position="359"/>
    </location>
</feature>
<dbReference type="AlphaFoldDB" id="A0A6A7WD86"/>
<sequence length="1077" mass="117852">MMMNKFKHLFLALLLVMAQLPLCATNIELAWSFNQGDAKALQGTVSEEGLFSYATASLGSDLEFLGTNKAGSLIVTKIQPKVKASSNGDANAISFSLKTKKGLSLSGKSFSFDACKLGTNGGNLDVVAEVSGKSYELLKALSPQNAKTDPYFTHYTADLSQIPATEGEWVIKVFVKNVATNKQYGFANFAIAATTEGKVEQVNSYSLSATSADAKAGSIKVSPTGDIFDEGTSVTLTATENFGYHFEKWVDGEGKLVSTSNPYTFTIHTNTTLQAVYTAKQVYALHLSTTNGALEHLVTVVPEGNVVDGIHYYEEGTDVKLVASNNKILTFTHWEDNSTQAERMVQMDGEKNVVADYSACDYIVGWDLYNTALRQDRAADYASETENAGLLQLRDAEGNSKSWLGSVMRDKYSARVWRPLTEKDYFEISFSTKGYKNIKVAAAMGDDYNAYSVNYMQVSTNGTDFTTVGTYNLPNRGWDSKEFVLPASCEEQAKIWVRFMPDYTSPLIGVESVNDGTAVAEIFVLADSNQAADHEAPLLVTSIPAQNEEGVSATGSVILTFNEKVVLGEGNAMLDGETLQPTVSGKTVVYPYNGLKYAQSYEFTLPAGAIADRSGNAFEGVTIRFTTMARKQPAARLYDAVVAQDGTGDYTTVQAAIDAAPAGRTQPWLIFIKKGVYKGHHDIPANKPYLYFIGQDRNKVSISDNRLSGGDNAYKVNDGATLTANSDNLYFEGINFVNSYGVKKNDGPQALALYTLGDRVALNKVGLLSYQDTWLTTTKLNNRHYIKDSWIEGAVDFIYGQGNVYLDQDTINIVRKSGGYIVAPNHPKETTWGYVFMNNVITAPGNPDETDVWLGRPWHDTPITLFINTRSYVKIPAAGWYPTMGGLPKLWAEYNTMDGDGNPVDLSHRITEYYYYADADKTQKVTGHSEKAVLSAEEAARYTVKNVLSGSDGWQPTLLCEACDAPEVKKVNATLEWKKVPYAISYVVTAGDEVIGFTEKTSFEVPAAYQDAVLRVQAVNENGGLSAYGKASLSTGIDEIATQERSDDKAWYNMMGMKVNAESNGILIHQHKKIIRK</sequence>
<gene>
    <name evidence="9" type="ORF">F7D20_10655</name>
</gene>
<dbReference type="InterPro" id="IPR011050">
    <property type="entry name" value="Pectin_lyase_fold/virulence"/>
</dbReference>
<feature type="domain" description="Bacterial repeat" evidence="8">
    <location>
        <begin position="214"/>
        <end position="280"/>
    </location>
</feature>
<dbReference type="GO" id="GO:0030599">
    <property type="term" value="F:pectinesterase activity"/>
    <property type="evidence" value="ECO:0007669"/>
    <property type="project" value="InterPro"/>
</dbReference>
<dbReference type="Pfam" id="PF13205">
    <property type="entry name" value="Big_5"/>
    <property type="match status" value="1"/>
</dbReference>
<organism evidence="9 10">
    <name type="scientific">Segatella copri</name>
    <dbReference type="NCBI Taxonomy" id="165179"/>
    <lineage>
        <taxon>Bacteria</taxon>
        <taxon>Pseudomonadati</taxon>
        <taxon>Bacteroidota</taxon>
        <taxon>Bacteroidia</taxon>
        <taxon>Bacteroidales</taxon>
        <taxon>Prevotellaceae</taxon>
        <taxon>Segatella</taxon>
    </lineage>
</organism>